<dbReference type="InterPro" id="IPR005119">
    <property type="entry name" value="LysR_subst-bd"/>
</dbReference>
<dbReference type="KEGG" id="asol:BEN76_08765"/>
<dbReference type="RefSeq" id="WP_076032861.1">
    <property type="nucleotide sequence ID" value="NZ_BKXY01000014.1"/>
</dbReference>
<dbReference type="InterPro" id="IPR017685">
    <property type="entry name" value="ArgP"/>
</dbReference>
<dbReference type="Pfam" id="PF03466">
    <property type="entry name" value="LysR_substrate"/>
    <property type="match status" value="1"/>
</dbReference>
<evidence type="ECO:0000313" key="7">
    <source>
        <dbReference type="Proteomes" id="UP000185674"/>
    </source>
</evidence>
<dbReference type="PROSITE" id="PS50931">
    <property type="entry name" value="HTH_LYSR"/>
    <property type="match status" value="1"/>
</dbReference>
<dbReference type="InterPro" id="IPR050176">
    <property type="entry name" value="LTTR"/>
</dbReference>
<dbReference type="GO" id="GO:0003700">
    <property type="term" value="F:DNA-binding transcription factor activity"/>
    <property type="evidence" value="ECO:0007669"/>
    <property type="project" value="InterPro"/>
</dbReference>
<dbReference type="EMBL" id="CP016896">
    <property type="protein sequence ID" value="APV36102.1"/>
    <property type="molecule type" value="Genomic_DNA"/>
</dbReference>
<gene>
    <name evidence="6" type="ORF">BEN76_08765</name>
</gene>
<sequence length="293" mass="33186">MLDSKQCDAFMAVAEHGSFDLAGDTLCITPSAVTLRVQALEKQLGQLLLIRARPCTLTPAGQQLFEHLQHTRRLEQNLMHTLAGPQKASFFQAVIATNADSLSTWLLPALHTVLIQEKILLQLRVDDQSHTYSWLQKGIVSGCISVESNPMKGCQAQYLGKMKYQLVATQAFTQQWFAHGIHRTQLRSAPAIIFNEKDHIHFNVLESQFGLPQDSYPCHVIPSSESYFTAVQLGMGYGIVPEFQLKAAQQPLINLMPNYSIEIPLYWHHWSQQSQPLQRLTEHMLHHARHFLV</sequence>
<name>A0A1P8EIU9_9GAMM</name>
<dbReference type="PANTHER" id="PTHR30579:SF2">
    <property type="entry name" value="HTH-TYPE TRANSCRIPTIONAL REGULATOR ARGP"/>
    <property type="match status" value="1"/>
</dbReference>
<keyword evidence="3" id="KW-0238">DNA-binding</keyword>
<evidence type="ECO:0000256" key="4">
    <source>
        <dbReference type="ARBA" id="ARBA00023163"/>
    </source>
</evidence>
<accession>A0A1P8EIU9</accession>
<keyword evidence="2" id="KW-0805">Transcription regulation</keyword>
<dbReference type="Pfam" id="PF00126">
    <property type="entry name" value="HTH_1"/>
    <property type="match status" value="1"/>
</dbReference>
<evidence type="ECO:0000313" key="6">
    <source>
        <dbReference type="EMBL" id="APV36102.1"/>
    </source>
</evidence>
<dbReference type="eggNOG" id="COG0583">
    <property type="taxonomic scope" value="Bacteria"/>
</dbReference>
<evidence type="ECO:0000256" key="3">
    <source>
        <dbReference type="ARBA" id="ARBA00023125"/>
    </source>
</evidence>
<dbReference type="NCBIfam" id="NF009888">
    <property type="entry name" value="PRK13348.1"/>
    <property type="match status" value="1"/>
</dbReference>
<protein>
    <submittedName>
        <fullName evidence="6">Transcriptional regulator ArgP</fullName>
    </submittedName>
</protein>
<evidence type="ECO:0000256" key="2">
    <source>
        <dbReference type="ARBA" id="ARBA00023015"/>
    </source>
</evidence>
<dbReference type="InterPro" id="IPR036390">
    <property type="entry name" value="WH_DNA-bd_sf"/>
</dbReference>
<dbReference type="PANTHER" id="PTHR30579">
    <property type="entry name" value="TRANSCRIPTIONAL REGULATOR"/>
    <property type="match status" value="1"/>
</dbReference>
<dbReference type="STRING" id="487316.BEN76_08765"/>
<dbReference type="InterPro" id="IPR036388">
    <property type="entry name" value="WH-like_DNA-bd_sf"/>
</dbReference>
<keyword evidence="4" id="KW-0804">Transcription</keyword>
<dbReference type="Gene3D" id="1.10.10.10">
    <property type="entry name" value="Winged helix-like DNA-binding domain superfamily/Winged helix DNA-binding domain"/>
    <property type="match status" value="1"/>
</dbReference>
<dbReference type="NCBIfam" id="NF002964">
    <property type="entry name" value="PRK03635.1"/>
    <property type="match status" value="1"/>
</dbReference>
<dbReference type="SUPFAM" id="SSF53850">
    <property type="entry name" value="Periplasmic binding protein-like II"/>
    <property type="match status" value="1"/>
</dbReference>
<comment type="similarity">
    <text evidence="1">Belongs to the LysR transcriptional regulatory family.</text>
</comment>
<dbReference type="GO" id="GO:0003677">
    <property type="term" value="F:DNA binding"/>
    <property type="evidence" value="ECO:0007669"/>
    <property type="project" value="UniProtKB-KW"/>
</dbReference>
<feature type="domain" description="HTH lysR-type" evidence="5">
    <location>
        <begin position="2"/>
        <end position="58"/>
    </location>
</feature>
<dbReference type="SUPFAM" id="SSF46785">
    <property type="entry name" value="Winged helix' DNA-binding domain"/>
    <property type="match status" value="1"/>
</dbReference>
<reference evidence="6 7" key="1">
    <citation type="submission" date="2016-08" db="EMBL/GenBank/DDBJ databases">
        <title>Complete genome sequence of Acinetobacter baylyi strain GFJ2.</title>
        <authorList>
            <person name="Tabata M."/>
            <person name="Kuboki S."/>
            <person name="Gibu N."/>
            <person name="Kinouchi Y."/>
            <person name="Vangnai A."/>
            <person name="Kasai D."/>
            <person name="Fukuda M."/>
        </authorList>
    </citation>
    <scope>NUCLEOTIDE SEQUENCE [LARGE SCALE GENOMIC DNA]</scope>
    <source>
        <strain evidence="6 7">GFJ2</strain>
    </source>
</reference>
<proteinExistence type="inferred from homology"/>
<organism evidence="6 7">
    <name type="scientific">Acinetobacter soli</name>
    <dbReference type="NCBI Taxonomy" id="487316"/>
    <lineage>
        <taxon>Bacteria</taxon>
        <taxon>Pseudomonadati</taxon>
        <taxon>Pseudomonadota</taxon>
        <taxon>Gammaproteobacteria</taxon>
        <taxon>Moraxellales</taxon>
        <taxon>Moraxellaceae</taxon>
        <taxon>Acinetobacter</taxon>
    </lineage>
</organism>
<dbReference type="NCBIfam" id="TIGR03298">
    <property type="entry name" value="argP"/>
    <property type="match status" value="1"/>
</dbReference>
<evidence type="ECO:0000256" key="1">
    <source>
        <dbReference type="ARBA" id="ARBA00009437"/>
    </source>
</evidence>
<dbReference type="AlphaFoldDB" id="A0A1P8EIU9"/>
<dbReference type="Proteomes" id="UP000185674">
    <property type="component" value="Chromosome"/>
</dbReference>
<evidence type="ECO:0000259" key="5">
    <source>
        <dbReference type="PROSITE" id="PS50931"/>
    </source>
</evidence>
<dbReference type="Gene3D" id="3.40.190.290">
    <property type="match status" value="1"/>
</dbReference>
<dbReference type="InterPro" id="IPR000847">
    <property type="entry name" value="LysR_HTH_N"/>
</dbReference>